<dbReference type="InterPro" id="IPR032807">
    <property type="entry name" value="GNVR"/>
</dbReference>
<keyword evidence="2" id="KW-1003">Cell membrane</keyword>
<feature type="domain" description="Polysaccharide chain length determinant N-terminal" evidence="7">
    <location>
        <begin position="32"/>
        <end position="134"/>
    </location>
</feature>
<proteinExistence type="predicted"/>
<keyword evidence="3 6" id="KW-0812">Transmembrane</keyword>
<dbReference type="STRING" id="1129794.C427_1628"/>
<dbReference type="KEGG" id="gps:C427_1628"/>
<dbReference type="Proteomes" id="UP000011864">
    <property type="component" value="Chromosome"/>
</dbReference>
<organism evidence="9 10">
    <name type="scientific">Paraglaciecola psychrophila 170</name>
    <dbReference type="NCBI Taxonomy" id="1129794"/>
    <lineage>
        <taxon>Bacteria</taxon>
        <taxon>Pseudomonadati</taxon>
        <taxon>Pseudomonadota</taxon>
        <taxon>Gammaproteobacteria</taxon>
        <taxon>Alteromonadales</taxon>
        <taxon>Alteromonadaceae</taxon>
        <taxon>Paraglaciecola</taxon>
    </lineage>
</organism>
<reference evidence="9 10" key="1">
    <citation type="journal article" date="2013" name="Genome Announc.">
        <title>Complete Genome Sequence of Glaciecola psychrophila Strain 170T.</title>
        <authorList>
            <person name="Yin J."/>
            <person name="Chen J."/>
            <person name="Liu G."/>
            <person name="Yu Y."/>
            <person name="Song L."/>
            <person name="Wang X."/>
            <person name="Qu X."/>
        </authorList>
    </citation>
    <scope>NUCLEOTIDE SEQUENCE [LARGE SCALE GENOMIC DNA]</scope>
    <source>
        <strain evidence="9 10">170</strain>
    </source>
</reference>
<evidence type="ECO:0000256" key="1">
    <source>
        <dbReference type="ARBA" id="ARBA00004651"/>
    </source>
</evidence>
<dbReference type="eggNOG" id="COG3765">
    <property type="taxonomic scope" value="Bacteria"/>
</dbReference>
<dbReference type="PATRIC" id="fig|1129794.4.peg.1611"/>
<dbReference type="InterPro" id="IPR003856">
    <property type="entry name" value="LPS_length_determ_N"/>
</dbReference>
<evidence type="ECO:0000313" key="9">
    <source>
        <dbReference type="EMBL" id="AGH43737.1"/>
    </source>
</evidence>
<dbReference type="EMBL" id="CP003837">
    <property type="protein sequence ID" value="AGH43737.1"/>
    <property type="molecule type" value="Genomic_DNA"/>
</dbReference>
<evidence type="ECO:0000259" key="8">
    <source>
        <dbReference type="Pfam" id="PF13807"/>
    </source>
</evidence>
<keyword evidence="5 6" id="KW-0472">Membrane</keyword>
<dbReference type="GO" id="GO:0005886">
    <property type="term" value="C:plasma membrane"/>
    <property type="evidence" value="ECO:0007669"/>
    <property type="project" value="UniProtKB-SubCell"/>
</dbReference>
<dbReference type="RefSeq" id="WP_007634896.1">
    <property type="nucleotide sequence ID" value="NC_020514.1"/>
</dbReference>
<dbReference type="OrthoDB" id="9775724at2"/>
<dbReference type="GO" id="GO:0004713">
    <property type="term" value="F:protein tyrosine kinase activity"/>
    <property type="evidence" value="ECO:0007669"/>
    <property type="project" value="TreeGrafter"/>
</dbReference>
<evidence type="ECO:0000256" key="3">
    <source>
        <dbReference type="ARBA" id="ARBA00022692"/>
    </source>
</evidence>
<sequence length="339" mass="38257">MTDNKNNQTPRDNVQYVAISPDMLQPQNNPDDEIDLRELWNAIWSGKWIIIAITAIFAIASVFYALSLPNIYKSEALLAPAQDEQQGGLGALSGQFGGLASLAGINLGGGKSDKTALAIEIIKSREFFAKFVEKHNILPDLMAVKEWDLSTNSVTYDAEIYLPTNDEWLRQVKPPKQAKPSMQEAKKVFDELLSIAKDKETGMVNISVEHYSPYVAKQWVDWLTQDINLNMKSRDKQEAEKSITYLQTQIDKTTIFEHKTLLFQLIEEQTKTLMFAEVRDEYVFKTIDTALVPELKAKPKRALIVVLGVLLGGILSVIIVLIRYFASNKTTSDDRETQR</sequence>
<feature type="transmembrane region" description="Helical" evidence="6">
    <location>
        <begin position="48"/>
        <end position="66"/>
    </location>
</feature>
<dbReference type="PANTHER" id="PTHR32309:SF13">
    <property type="entry name" value="FERRIC ENTEROBACTIN TRANSPORT PROTEIN FEPE"/>
    <property type="match status" value="1"/>
</dbReference>
<name>K7A0K9_9ALTE</name>
<dbReference type="Pfam" id="PF13807">
    <property type="entry name" value="GNVR"/>
    <property type="match status" value="1"/>
</dbReference>
<dbReference type="HOGENOM" id="CLU_074107_0_0_6"/>
<evidence type="ECO:0000313" key="10">
    <source>
        <dbReference type="Proteomes" id="UP000011864"/>
    </source>
</evidence>
<evidence type="ECO:0000259" key="7">
    <source>
        <dbReference type="Pfam" id="PF02706"/>
    </source>
</evidence>
<dbReference type="PANTHER" id="PTHR32309">
    <property type="entry name" value="TYROSINE-PROTEIN KINASE"/>
    <property type="match status" value="1"/>
</dbReference>
<feature type="domain" description="Tyrosine-protein kinase G-rich" evidence="8">
    <location>
        <begin position="285"/>
        <end position="324"/>
    </location>
</feature>
<dbReference type="AlphaFoldDB" id="K7A0K9"/>
<dbReference type="Pfam" id="PF02706">
    <property type="entry name" value="Wzz"/>
    <property type="match status" value="1"/>
</dbReference>
<gene>
    <name evidence="9" type="ORF">C427_1628</name>
</gene>
<protein>
    <submittedName>
        <fullName evidence="9">Lipopolysaccharide biosynthesis protein</fullName>
    </submittedName>
</protein>
<evidence type="ECO:0000256" key="6">
    <source>
        <dbReference type="SAM" id="Phobius"/>
    </source>
</evidence>
<feature type="transmembrane region" description="Helical" evidence="6">
    <location>
        <begin position="302"/>
        <end position="326"/>
    </location>
</feature>
<comment type="subcellular location">
    <subcellularLocation>
        <location evidence="1">Cell membrane</location>
        <topology evidence="1">Multi-pass membrane protein</topology>
    </subcellularLocation>
</comment>
<accession>K7A0K9</accession>
<evidence type="ECO:0000256" key="2">
    <source>
        <dbReference type="ARBA" id="ARBA00022475"/>
    </source>
</evidence>
<evidence type="ECO:0000256" key="5">
    <source>
        <dbReference type="ARBA" id="ARBA00023136"/>
    </source>
</evidence>
<keyword evidence="4 6" id="KW-1133">Transmembrane helix</keyword>
<keyword evidence="10" id="KW-1185">Reference proteome</keyword>
<evidence type="ECO:0000256" key="4">
    <source>
        <dbReference type="ARBA" id="ARBA00022989"/>
    </source>
</evidence>
<dbReference type="InterPro" id="IPR050445">
    <property type="entry name" value="Bact_polysacc_biosynth/exp"/>
</dbReference>